<keyword evidence="2" id="KW-0175">Coiled coil</keyword>
<dbReference type="GO" id="GO:0005096">
    <property type="term" value="F:GTPase activator activity"/>
    <property type="evidence" value="ECO:0007669"/>
    <property type="project" value="UniProtKB-KW"/>
</dbReference>
<dbReference type="EMBL" id="JAPDFW010000056">
    <property type="protein sequence ID" value="KAJ5077800.1"/>
    <property type="molecule type" value="Genomic_DNA"/>
</dbReference>
<dbReference type="GO" id="GO:0007165">
    <property type="term" value="P:signal transduction"/>
    <property type="evidence" value="ECO:0007669"/>
    <property type="project" value="InterPro"/>
</dbReference>
<dbReference type="PANTHER" id="PTHR23176">
    <property type="entry name" value="RHO/RAC/CDC GTPASE-ACTIVATING PROTEIN"/>
    <property type="match status" value="1"/>
</dbReference>
<evidence type="ECO:0000256" key="2">
    <source>
        <dbReference type="SAM" id="Coils"/>
    </source>
</evidence>
<dbReference type="SUPFAM" id="SSF48350">
    <property type="entry name" value="GTPase activation domain, GAP"/>
    <property type="match status" value="1"/>
</dbReference>
<dbReference type="CDD" id="cd00159">
    <property type="entry name" value="RhoGAP"/>
    <property type="match status" value="1"/>
</dbReference>
<protein>
    <submittedName>
        <fullName evidence="4">Rho/rac/cdc gtpase-activating protein</fullName>
    </submittedName>
</protein>
<dbReference type="GO" id="GO:0005737">
    <property type="term" value="C:cytoplasm"/>
    <property type="evidence" value="ECO:0007669"/>
    <property type="project" value="TreeGrafter"/>
</dbReference>
<evidence type="ECO:0000313" key="5">
    <source>
        <dbReference type="Proteomes" id="UP001149090"/>
    </source>
</evidence>
<feature type="domain" description="Rho-GAP" evidence="3">
    <location>
        <begin position="236"/>
        <end position="427"/>
    </location>
</feature>
<dbReference type="InterPro" id="IPR000198">
    <property type="entry name" value="RhoGAP_dom"/>
</dbReference>
<dbReference type="InterPro" id="IPR050729">
    <property type="entry name" value="Rho-GAP"/>
</dbReference>
<comment type="caution">
    <text evidence="4">The sequence shown here is derived from an EMBL/GenBank/DDBJ whole genome shotgun (WGS) entry which is preliminary data.</text>
</comment>
<dbReference type="Pfam" id="PF00620">
    <property type="entry name" value="RhoGAP"/>
    <property type="match status" value="1"/>
</dbReference>
<dbReference type="OrthoDB" id="79452at2759"/>
<keyword evidence="1" id="KW-0343">GTPase activation</keyword>
<keyword evidence="5" id="KW-1185">Reference proteome</keyword>
<dbReference type="Proteomes" id="UP001149090">
    <property type="component" value="Unassembled WGS sequence"/>
</dbReference>
<dbReference type="PROSITE" id="PS50238">
    <property type="entry name" value="RHOGAP"/>
    <property type="match status" value="1"/>
</dbReference>
<name>A0A9Q0LSB9_ANAIG</name>
<sequence>MEETKKPKIQKLKQLVTKKSQFGEFEQKEMEQTIKKQVQFEEDQEIKKEKEEINKKEKEENIQKEEKVKPQKFQMKQYMRDLALKIAQSNEQLKDTNLSNPIAQKVGFETLSNIKDGFNLLDRDEKYHLQIKDGDVKLSNRRQTVYKWDHSQKKEEQNTQKEGEENHDVLEELIQEWPFILIDSQANSTKNRKFFNKLHKTNLKLWKRKRTKSLRKKKKDDPNENEPKNAPKLFHIYLDDFSKNPEETLFPFVDTCIQIIEEKGIDDEGVYRLSGSFSEINSIRKKLDEGESVDLNAFQVTTITSLFKLFFRELPETLLTQEICGKIDAVSLASPDKIEQIRSCIDQVPSLNKIIANKLFSHLHKIQLNAEKNKMNAHNLAIVFFPSLLINYEMTTFIIENYPKIYEDNKEENQQENQQENQNQNQN</sequence>
<feature type="coiled-coil region" evidence="2">
    <location>
        <begin position="39"/>
        <end position="68"/>
    </location>
</feature>
<dbReference type="Gene3D" id="1.10.555.10">
    <property type="entry name" value="Rho GTPase activation protein"/>
    <property type="match status" value="1"/>
</dbReference>
<proteinExistence type="predicted"/>
<evidence type="ECO:0000256" key="1">
    <source>
        <dbReference type="ARBA" id="ARBA00022468"/>
    </source>
</evidence>
<dbReference type="PANTHER" id="PTHR23176:SF129">
    <property type="entry name" value="RHO GTPASE ACTIVATING PROTEIN AT 16F, ISOFORM E-RELATED"/>
    <property type="match status" value="1"/>
</dbReference>
<evidence type="ECO:0000259" key="3">
    <source>
        <dbReference type="PROSITE" id="PS50238"/>
    </source>
</evidence>
<dbReference type="InterPro" id="IPR008936">
    <property type="entry name" value="Rho_GTPase_activation_prot"/>
</dbReference>
<evidence type="ECO:0000313" key="4">
    <source>
        <dbReference type="EMBL" id="KAJ5077800.1"/>
    </source>
</evidence>
<gene>
    <name evidence="4" type="ORF">M0811_05490</name>
</gene>
<dbReference type="SMART" id="SM00324">
    <property type="entry name" value="RhoGAP"/>
    <property type="match status" value="1"/>
</dbReference>
<accession>A0A9Q0LSB9</accession>
<organism evidence="4 5">
    <name type="scientific">Anaeramoeba ignava</name>
    <name type="common">Anaerobic marine amoeba</name>
    <dbReference type="NCBI Taxonomy" id="1746090"/>
    <lineage>
        <taxon>Eukaryota</taxon>
        <taxon>Metamonada</taxon>
        <taxon>Anaeramoebidae</taxon>
        <taxon>Anaeramoeba</taxon>
    </lineage>
</organism>
<dbReference type="AlphaFoldDB" id="A0A9Q0LSB9"/>
<reference evidence="4" key="1">
    <citation type="submission" date="2022-10" db="EMBL/GenBank/DDBJ databases">
        <title>Novel sulphate-reducing endosymbionts in the free-living metamonad Anaeramoeba.</title>
        <authorList>
            <person name="Jerlstrom-Hultqvist J."/>
            <person name="Cepicka I."/>
            <person name="Gallot-Lavallee L."/>
            <person name="Salas-Leiva D."/>
            <person name="Curtis B.A."/>
            <person name="Zahonova K."/>
            <person name="Pipaliya S."/>
            <person name="Dacks J."/>
            <person name="Roger A.J."/>
        </authorList>
    </citation>
    <scope>NUCLEOTIDE SEQUENCE</scope>
    <source>
        <strain evidence="4">BMAN</strain>
    </source>
</reference>